<dbReference type="InterPro" id="IPR011044">
    <property type="entry name" value="Quino_amine_DH_bsu"/>
</dbReference>
<organism evidence="1 2">
    <name type="scientific">Marinobacter halodurans</name>
    <dbReference type="NCBI Taxonomy" id="2528979"/>
    <lineage>
        <taxon>Bacteria</taxon>
        <taxon>Pseudomonadati</taxon>
        <taxon>Pseudomonadota</taxon>
        <taxon>Gammaproteobacteria</taxon>
        <taxon>Pseudomonadales</taxon>
        <taxon>Marinobacteraceae</taxon>
        <taxon>Marinobacter</taxon>
    </lineage>
</organism>
<sequence length="216" mass="23519">MEKRTAEILHEFGPYPEVECVHGVTYDGSHVWLAAGKAMHAIAPSSGEVTRTVDVSADAGTAFDGRYLYQIAEGRIHKIDPASGHVVETIPAPGEGDDSGLAWSEGSLWVGQHHSRKIHQVDPETGAILQTLESDRMVTGVTWVDGEFWHGTWENDKSDVRQIDPRTGQVLMQIEMPEGSGVSGLESNGSDQFYCGGGRSGTIRVIRRPRLAPDSR</sequence>
<comment type="caution">
    <text evidence="1">The sequence shown here is derived from an EMBL/GenBank/DDBJ whole genome shotgun (WGS) entry which is preliminary data.</text>
</comment>
<dbReference type="InterPro" id="IPR015943">
    <property type="entry name" value="WD40/YVTN_repeat-like_dom_sf"/>
</dbReference>
<evidence type="ECO:0000313" key="2">
    <source>
        <dbReference type="Proteomes" id="UP000313645"/>
    </source>
</evidence>
<keyword evidence="2" id="KW-1185">Reference proteome</keyword>
<accession>A0ABY1ZHS2</accession>
<protein>
    <submittedName>
        <fullName evidence="1">Glutamine cyclotransferase</fullName>
    </submittedName>
</protein>
<proteinExistence type="predicted"/>
<dbReference type="Gene3D" id="2.130.10.10">
    <property type="entry name" value="YVTN repeat-like/Quinoprotein amine dehydrogenase"/>
    <property type="match status" value="1"/>
</dbReference>
<reference evidence="1 2" key="1">
    <citation type="submission" date="2019-02" db="EMBL/GenBank/DDBJ databases">
        <title>Marinobacter halodurans sp. nov., a marine bacterium isolated from sea tidal flat.</title>
        <authorList>
            <person name="Yoo Y."/>
            <person name="Lee D.W."/>
            <person name="Kim B.S."/>
            <person name="Kim J.-J."/>
        </authorList>
    </citation>
    <scope>NUCLEOTIDE SEQUENCE [LARGE SCALE GENOMIC DNA]</scope>
    <source>
        <strain evidence="1 2">YJ-S3-2</strain>
    </source>
</reference>
<gene>
    <name evidence="1" type="ORF">EZI54_15230</name>
</gene>
<dbReference type="Proteomes" id="UP000313645">
    <property type="component" value="Unassembled WGS sequence"/>
</dbReference>
<dbReference type="RefSeq" id="WP_131482741.1">
    <property type="nucleotide sequence ID" value="NZ_SJDL01000025.1"/>
</dbReference>
<dbReference type="SUPFAM" id="SSF50969">
    <property type="entry name" value="YVTN repeat-like/Quinoprotein amine dehydrogenase"/>
    <property type="match status" value="1"/>
</dbReference>
<evidence type="ECO:0000313" key="1">
    <source>
        <dbReference type="EMBL" id="TBW53333.1"/>
    </source>
</evidence>
<name>A0ABY1ZHS2_9GAMM</name>
<dbReference type="EMBL" id="SJDL01000025">
    <property type="protein sequence ID" value="TBW53333.1"/>
    <property type="molecule type" value="Genomic_DNA"/>
</dbReference>